<reference evidence="1" key="1">
    <citation type="journal article" date="2016" name="Sci. Rep.">
        <title>Molecular characterization of firefly nuptial gifts: a multi-omics approach sheds light on postcopulatory sexual selection.</title>
        <authorList>
            <person name="Al-Wathiqui N."/>
            <person name="Fallon T.R."/>
            <person name="South A."/>
            <person name="Weng J.K."/>
            <person name="Lewis S.M."/>
        </authorList>
    </citation>
    <scope>NUCLEOTIDE SEQUENCE</scope>
</reference>
<dbReference type="EMBL" id="GEZM01022950">
    <property type="protein sequence ID" value="JAV88642.1"/>
    <property type="molecule type" value="Transcribed_RNA"/>
</dbReference>
<sequence>MKFAPTKTSRFLFKCIPTTTRTFRSTYEEKEELVASLVHHFLLPEAEKELVRDKIRKKQHNRLKAAHDTIYSQYDRLPKAEPKPISVEENVSYKTEDTLSSVSEIIHQQTTDHSSSQVTVIYSATSKLGSFNL</sequence>
<evidence type="ECO:0000313" key="1">
    <source>
        <dbReference type="EMBL" id="JAV88642.1"/>
    </source>
</evidence>
<dbReference type="AlphaFoldDB" id="A0A1Y1MSE6"/>
<organism evidence="1">
    <name type="scientific">Photinus pyralis</name>
    <name type="common">Common eastern firefly</name>
    <name type="synonym">Lampyris pyralis</name>
    <dbReference type="NCBI Taxonomy" id="7054"/>
    <lineage>
        <taxon>Eukaryota</taxon>
        <taxon>Metazoa</taxon>
        <taxon>Ecdysozoa</taxon>
        <taxon>Arthropoda</taxon>
        <taxon>Hexapoda</taxon>
        <taxon>Insecta</taxon>
        <taxon>Pterygota</taxon>
        <taxon>Neoptera</taxon>
        <taxon>Endopterygota</taxon>
        <taxon>Coleoptera</taxon>
        <taxon>Polyphaga</taxon>
        <taxon>Elateriformia</taxon>
        <taxon>Elateroidea</taxon>
        <taxon>Lampyridae</taxon>
        <taxon>Lampyrinae</taxon>
        <taxon>Photinus</taxon>
    </lineage>
</organism>
<name>A0A1Y1MSE6_PHOPY</name>
<proteinExistence type="predicted"/>
<accession>A0A1Y1MSE6</accession>
<protein>
    <submittedName>
        <fullName evidence="1">Uncharacterized protein</fullName>
    </submittedName>
</protein>